<sequence length="71" mass="7591">TSSGTTTGGVTAQSSRSSSGTYRFVGNTLELKYADGRVVRSFAFLADTDGQKMSTGFVRIGGRDYTLQDKK</sequence>
<feature type="compositionally biased region" description="Low complexity" evidence="1">
    <location>
        <begin position="1"/>
        <end position="15"/>
    </location>
</feature>
<name>A0ABV8YIK2_9DEIO</name>
<accession>A0ABV8YIK2</accession>
<dbReference type="EMBL" id="JBHSEG010000053">
    <property type="protein sequence ID" value="MFC4456728.1"/>
    <property type="molecule type" value="Genomic_DNA"/>
</dbReference>
<reference evidence="3" key="1">
    <citation type="journal article" date="2019" name="Int. J. Syst. Evol. Microbiol.">
        <title>The Global Catalogue of Microorganisms (GCM) 10K type strain sequencing project: providing services to taxonomists for standard genome sequencing and annotation.</title>
        <authorList>
            <consortium name="The Broad Institute Genomics Platform"/>
            <consortium name="The Broad Institute Genome Sequencing Center for Infectious Disease"/>
            <person name="Wu L."/>
            <person name="Ma J."/>
        </authorList>
    </citation>
    <scope>NUCLEOTIDE SEQUENCE [LARGE SCALE GENOMIC DNA]</scope>
    <source>
        <strain evidence="3">CCUG 39970</strain>
    </source>
</reference>
<proteinExistence type="predicted"/>
<comment type="caution">
    <text evidence="2">The sequence shown here is derived from an EMBL/GenBank/DDBJ whole genome shotgun (WGS) entry which is preliminary data.</text>
</comment>
<dbReference type="Proteomes" id="UP001595939">
    <property type="component" value="Unassembled WGS sequence"/>
</dbReference>
<evidence type="ECO:0000256" key="1">
    <source>
        <dbReference type="SAM" id="MobiDB-lite"/>
    </source>
</evidence>
<protein>
    <submittedName>
        <fullName evidence="2">Uncharacterized protein</fullName>
    </submittedName>
</protein>
<evidence type="ECO:0000313" key="2">
    <source>
        <dbReference type="EMBL" id="MFC4456728.1"/>
    </source>
</evidence>
<feature type="non-terminal residue" evidence="2">
    <location>
        <position position="1"/>
    </location>
</feature>
<organism evidence="2 3">
    <name type="scientific">Deinococcus sonorensis</name>
    <dbReference type="NCBI Taxonomy" id="309891"/>
    <lineage>
        <taxon>Bacteria</taxon>
        <taxon>Thermotogati</taxon>
        <taxon>Deinococcota</taxon>
        <taxon>Deinococci</taxon>
        <taxon>Deinococcales</taxon>
        <taxon>Deinococcaceae</taxon>
        <taxon>Deinococcus</taxon>
    </lineage>
</organism>
<keyword evidence="3" id="KW-1185">Reference proteome</keyword>
<dbReference type="RefSeq" id="WP_380130229.1">
    <property type="nucleotide sequence ID" value="NZ_JBHSEG010000053.1"/>
</dbReference>
<evidence type="ECO:0000313" key="3">
    <source>
        <dbReference type="Proteomes" id="UP001595939"/>
    </source>
</evidence>
<gene>
    <name evidence="2" type="ORF">ACFO0P_23385</name>
</gene>
<feature type="region of interest" description="Disordered" evidence="1">
    <location>
        <begin position="1"/>
        <end position="21"/>
    </location>
</feature>